<dbReference type="AlphaFoldDB" id="A0A644Z1V9"/>
<comment type="caution">
    <text evidence="1">The sequence shown here is derived from an EMBL/GenBank/DDBJ whole genome shotgun (WGS) entry which is preliminary data.</text>
</comment>
<gene>
    <name evidence="1" type="ORF">SDC9_81426</name>
</gene>
<accession>A0A644Z1V9</accession>
<evidence type="ECO:0000313" key="1">
    <source>
        <dbReference type="EMBL" id="MPM34836.1"/>
    </source>
</evidence>
<protein>
    <submittedName>
        <fullName evidence="1">Uncharacterized protein</fullName>
    </submittedName>
</protein>
<proteinExistence type="predicted"/>
<sequence length="262" mass="29561">MVLYWLSMLRLYRCPFCYAREKSDGIVSTMKRTSYVYLLLGLALLFTGCSSVKQDQALRTPDTEYALTEVVKLASQSIDVNLYAETALEILLPPQTAHFLQMQEIPLFHDHLQVWRIQVLSAFRQVVVQLPSLVETSVSTVVWKNGEALLKAGNRSATTALVTEQGTALAQQVRSMLQDALQTSSITWDLILDRYSIWQKGTALWGREGLPAVATDPFEHIYSFFVTTYLDELGSQEERLRTTPVPKGSGSFLELFQQDGQQ</sequence>
<dbReference type="EMBL" id="VSSQ01007095">
    <property type="protein sequence ID" value="MPM34836.1"/>
    <property type="molecule type" value="Genomic_DNA"/>
</dbReference>
<reference evidence="1" key="1">
    <citation type="submission" date="2019-08" db="EMBL/GenBank/DDBJ databases">
        <authorList>
            <person name="Kucharzyk K."/>
            <person name="Murdoch R.W."/>
            <person name="Higgins S."/>
            <person name="Loffler F."/>
        </authorList>
    </citation>
    <scope>NUCLEOTIDE SEQUENCE</scope>
</reference>
<name>A0A644Z1V9_9ZZZZ</name>
<organism evidence="1">
    <name type="scientific">bioreactor metagenome</name>
    <dbReference type="NCBI Taxonomy" id="1076179"/>
    <lineage>
        <taxon>unclassified sequences</taxon>
        <taxon>metagenomes</taxon>
        <taxon>ecological metagenomes</taxon>
    </lineage>
</organism>